<feature type="region of interest" description="Disordered" evidence="2">
    <location>
        <begin position="203"/>
        <end position="236"/>
    </location>
</feature>
<feature type="region of interest" description="Disordered" evidence="2">
    <location>
        <begin position="151"/>
        <end position="189"/>
    </location>
</feature>
<feature type="compositionally biased region" description="Acidic residues" evidence="2">
    <location>
        <begin position="364"/>
        <end position="375"/>
    </location>
</feature>
<feature type="region of interest" description="Disordered" evidence="2">
    <location>
        <begin position="364"/>
        <end position="388"/>
    </location>
</feature>
<dbReference type="HOGENOM" id="CLU_373912_0_0_1"/>
<dbReference type="AlphaFoldDB" id="A0A0C2X854"/>
<feature type="region of interest" description="Disordered" evidence="2">
    <location>
        <begin position="521"/>
        <end position="564"/>
    </location>
</feature>
<feature type="region of interest" description="Disordered" evidence="2">
    <location>
        <begin position="689"/>
        <end position="711"/>
    </location>
</feature>
<gene>
    <name evidence="3" type="ORF">M408DRAFT_92733</name>
</gene>
<proteinExistence type="predicted"/>
<dbReference type="Proteomes" id="UP000054097">
    <property type="component" value="Unassembled WGS sequence"/>
</dbReference>
<organism evidence="3 4">
    <name type="scientific">Serendipita vermifera MAFF 305830</name>
    <dbReference type="NCBI Taxonomy" id="933852"/>
    <lineage>
        <taxon>Eukaryota</taxon>
        <taxon>Fungi</taxon>
        <taxon>Dikarya</taxon>
        <taxon>Basidiomycota</taxon>
        <taxon>Agaricomycotina</taxon>
        <taxon>Agaricomycetes</taxon>
        <taxon>Sebacinales</taxon>
        <taxon>Serendipitaceae</taxon>
        <taxon>Serendipita</taxon>
    </lineage>
</organism>
<name>A0A0C2X854_SERVB</name>
<feature type="region of interest" description="Disordered" evidence="2">
    <location>
        <begin position="636"/>
        <end position="660"/>
    </location>
</feature>
<evidence type="ECO:0000313" key="4">
    <source>
        <dbReference type="Proteomes" id="UP000054097"/>
    </source>
</evidence>
<sequence>MLYTNRVNVGGPSRMDTLTSLDKASNLDMFTMLCEQPDDYRDLMQRMSSLQLRLSEEEQHMSKQNQMIRSLKASIASNLLLKDHNLISLQELDAQVSALTSKLDPSWRELLISDQAIDDSANTGVGLGDNPPILQWLLAIAGVSRRLYSEATTSLEEPTDASRAKTARRSMANRKTILPAPPLPTVAANHDSHRNALHTAKEKVSQFRAMQDSSQDDDAHSGQNATEETRHDKSRSVVYDASMEQEEEISGSIQRFVEEIAELEERIGRELQIKQKMLREAFSDEVTKASVDETPDSQWDPAVRQPSKSFTLDFDMQNEPVLPAALSQIAQLRHHSDIANEIQTKIETSVNEAQETLDAEIAQEAEGSDDNEQPYEPESTFDSGDEEVSNRTMVLDKDQVSISPAKNSRIPVGLRTPKRDISMLPLNDSVKYQISRQDDSFGRFDTTPKRTDKTPKSYGSRQRFVEKTSTAMPFLQTPSRYSKPRMQVTPPKAMATPSFFYSPGDGMEDLRDILPPFQSPWRSVSRIQRSPRKSGRLSSGKPRLSAQRPRLSKGRLASSSSFVRTPLKSGRRLSSIVPPVVFPLAKIGQATPRASLDDVYEEIVDDLVQSRNARTPPSSTTAYRLLDSKNNIQRSSPFKSLVASQRAPRTPQSPEIAEDESQEVELSFGTAMPLGLNKVDDWEDVFEGDGTTSTARQHPVSKTKTAPRFSEGPSFTLRDMLLKVGQDGMLGANGTFNFDLLGE</sequence>
<evidence type="ECO:0000313" key="3">
    <source>
        <dbReference type="EMBL" id="KIM34243.1"/>
    </source>
</evidence>
<reference evidence="3 4" key="1">
    <citation type="submission" date="2014-04" db="EMBL/GenBank/DDBJ databases">
        <authorList>
            <consortium name="DOE Joint Genome Institute"/>
            <person name="Kuo A."/>
            <person name="Zuccaro A."/>
            <person name="Kohler A."/>
            <person name="Nagy L.G."/>
            <person name="Floudas D."/>
            <person name="Copeland A."/>
            <person name="Barry K.W."/>
            <person name="Cichocki N."/>
            <person name="Veneault-Fourrey C."/>
            <person name="LaButti K."/>
            <person name="Lindquist E.A."/>
            <person name="Lipzen A."/>
            <person name="Lundell T."/>
            <person name="Morin E."/>
            <person name="Murat C."/>
            <person name="Sun H."/>
            <person name="Tunlid A."/>
            <person name="Henrissat B."/>
            <person name="Grigoriev I.V."/>
            <person name="Hibbett D.S."/>
            <person name="Martin F."/>
            <person name="Nordberg H.P."/>
            <person name="Cantor M.N."/>
            <person name="Hua S.X."/>
        </authorList>
    </citation>
    <scope>NUCLEOTIDE SEQUENCE [LARGE SCALE GENOMIC DNA]</scope>
    <source>
        <strain evidence="3 4">MAFF 305830</strain>
    </source>
</reference>
<keyword evidence="4" id="KW-1185">Reference proteome</keyword>
<reference evidence="4" key="2">
    <citation type="submission" date="2015-01" db="EMBL/GenBank/DDBJ databases">
        <title>Evolutionary Origins and Diversification of the Mycorrhizal Mutualists.</title>
        <authorList>
            <consortium name="DOE Joint Genome Institute"/>
            <consortium name="Mycorrhizal Genomics Consortium"/>
            <person name="Kohler A."/>
            <person name="Kuo A."/>
            <person name="Nagy L.G."/>
            <person name="Floudas D."/>
            <person name="Copeland A."/>
            <person name="Barry K.W."/>
            <person name="Cichocki N."/>
            <person name="Veneault-Fourrey C."/>
            <person name="LaButti K."/>
            <person name="Lindquist E.A."/>
            <person name="Lipzen A."/>
            <person name="Lundell T."/>
            <person name="Morin E."/>
            <person name="Murat C."/>
            <person name="Riley R."/>
            <person name="Ohm R."/>
            <person name="Sun H."/>
            <person name="Tunlid A."/>
            <person name="Henrissat B."/>
            <person name="Grigoriev I.V."/>
            <person name="Hibbett D.S."/>
            <person name="Martin F."/>
        </authorList>
    </citation>
    <scope>NUCLEOTIDE SEQUENCE [LARGE SCALE GENOMIC DNA]</scope>
    <source>
        <strain evidence="4">MAFF 305830</strain>
    </source>
</reference>
<feature type="compositionally biased region" description="Polar residues" evidence="2">
    <location>
        <begin position="690"/>
        <end position="704"/>
    </location>
</feature>
<feature type="coiled-coil region" evidence="1">
    <location>
        <begin position="246"/>
        <end position="280"/>
    </location>
</feature>
<evidence type="ECO:0000256" key="1">
    <source>
        <dbReference type="SAM" id="Coils"/>
    </source>
</evidence>
<dbReference type="OrthoDB" id="3259858at2759"/>
<keyword evidence="1" id="KW-0175">Coiled coil</keyword>
<evidence type="ECO:0000256" key="2">
    <source>
        <dbReference type="SAM" id="MobiDB-lite"/>
    </source>
</evidence>
<accession>A0A0C2X854</accession>
<dbReference type="EMBL" id="KN824277">
    <property type="protein sequence ID" value="KIM34243.1"/>
    <property type="molecule type" value="Genomic_DNA"/>
</dbReference>
<feature type="region of interest" description="Disordered" evidence="2">
    <location>
        <begin position="440"/>
        <end position="461"/>
    </location>
</feature>
<protein>
    <submittedName>
        <fullName evidence="3">Uncharacterized protein</fullName>
    </submittedName>
</protein>
<feature type="compositionally biased region" description="Basic and acidic residues" evidence="2">
    <location>
        <begin position="440"/>
        <end position="455"/>
    </location>
</feature>